<name>A0A9X3RB91_9BACI</name>
<reference evidence="1" key="1">
    <citation type="submission" date="2022-05" db="EMBL/GenBank/DDBJ databases">
        <authorList>
            <person name="Colautti A."/>
            <person name="Iacumin L."/>
        </authorList>
    </citation>
    <scope>NUCLEOTIDE SEQUENCE</scope>
    <source>
        <strain evidence="1">DSM 30747</strain>
    </source>
</reference>
<dbReference type="Pfam" id="PF14106">
    <property type="entry name" value="DUF4279"/>
    <property type="match status" value="1"/>
</dbReference>
<sequence length="141" mass="16272">MEKTKVQAYFSLSNDDDFPLDELTKRLKIQPSRTTEVGEPLLLNSARHYFSTTWQYGLGYKETLDVDEVLMPVIYKLESKVNDILLLKKNYNLVAKFYIVIQIHNGRSPGLAINTRASKLATEIEAIFDIDLYAYPYSELE</sequence>
<gene>
    <name evidence="1" type="ORF">M9R61_18545</name>
</gene>
<proteinExistence type="predicted"/>
<keyword evidence="2" id="KW-1185">Reference proteome</keyword>
<evidence type="ECO:0000313" key="2">
    <source>
        <dbReference type="Proteomes" id="UP001152172"/>
    </source>
</evidence>
<dbReference type="RefSeq" id="WP_269923295.1">
    <property type="nucleotide sequence ID" value="NZ_JAMKBI010000019.1"/>
</dbReference>
<dbReference type="EMBL" id="JAMKBI010000019">
    <property type="protein sequence ID" value="MCZ8535305.1"/>
    <property type="molecule type" value="Genomic_DNA"/>
</dbReference>
<evidence type="ECO:0000313" key="1">
    <source>
        <dbReference type="EMBL" id="MCZ8535305.1"/>
    </source>
</evidence>
<comment type="caution">
    <text evidence="1">The sequence shown here is derived from an EMBL/GenBank/DDBJ whole genome shotgun (WGS) entry which is preliminary data.</text>
</comment>
<accession>A0A9X3RB91</accession>
<dbReference type="Proteomes" id="UP001152172">
    <property type="component" value="Unassembled WGS sequence"/>
</dbReference>
<dbReference type="AlphaFoldDB" id="A0A9X3RB91"/>
<dbReference type="InterPro" id="IPR025459">
    <property type="entry name" value="DUF4279"/>
</dbReference>
<organism evidence="1 2">
    <name type="scientific">Psychrobacillus psychrodurans</name>
    <dbReference type="NCBI Taxonomy" id="126157"/>
    <lineage>
        <taxon>Bacteria</taxon>
        <taxon>Bacillati</taxon>
        <taxon>Bacillota</taxon>
        <taxon>Bacilli</taxon>
        <taxon>Bacillales</taxon>
        <taxon>Bacillaceae</taxon>
        <taxon>Psychrobacillus</taxon>
    </lineage>
</organism>
<protein>
    <submittedName>
        <fullName evidence="1">DUF4279 domain-containing protein</fullName>
    </submittedName>
</protein>